<comment type="caution">
    <text evidence="1">The sequence shown here is derived from an EMBL/GenBank/DDBJ whole genome shotgun (WGS) entry which is preliminary data.</text>
</comment>
<evidence type="ECO:0000313" key="1">
    <source>
        <dbReference type="EMBL" id="MBH8564457.1"/>
    </source>
</evidence>
<gene>
    <name evidence="1" type="ORF">I8748_20105</name>
</gene>
<name>A0A8J7HS62_9NOST</name>
<keyword evidence="2" id="KW-1185">Reference proteome</keyword>
<proteinExistence type="predicted"/>
<protein>
    <submittedName>
        <fullName evidence="1">Uncharacterized protein</fullName>
    </submittedName>
</protein>
<dbReference type="AlphaFoldDB" id="A0A8J7HS62"/>
<organism evidence="1 2">
    <name type="scientific">Amazonocrinis nigriterrae CENA67</name>
    <dbReference type="NCBI Taxonomy" id="2794033"/>
    <lineage>
        <taxon>Bacteria</taxon>
        <taxon>Bacillati</taxon>
        <taxon>Cyanobacteriota</taxon>
        <taxon>Cyanophyceae</taxon>
        <taxon>Nostocales</taxon>
        <taxon>Nostocaceae</taxon>
        <taxon>Amazonocrinis</taxon>
        <taxon>Amazonocrinis nigriterrae</taxon>
    </lineage>
</organism>
<evidence type="ECO:0000313" key="2">
    <source>
        <dbReference type="Proteomes" id="UP000632766"/>
    </source>
</evidence>
<dbReference type="RefSeq" id="WP_198126294.1">
    <property type="nucleotide sequence ID" value="NZ_JAECZC010000043.1"/>
</dbReference>
<dbReference type="Proteomes" id="UP000632766">
    <property type="component" value="Unassembled WGS sequence"/>
</dbReference>
<dbReference type="EMBL" id="JAECZC010000043">
    <property type="protein sequence ID" value="MBH8564457.1"/>
    <property type="molecule type" value="Genomic_DNA"/>
</dbReference>
<sequence length="88" mass="10010">MQATLNYLNHLITIDLPNPEENNTCFVLIERQGAYLDDFQFSGESEDPNDWILEGTRLAIKTIKSYGVSFYTKKPACSTAEDCKDIPF</sequence>
<accession>A0A8J7HS62</accession>
<reference evidence="1 2" key="1">
    <citation type="journal article" date="2021" name="Int. J. Syst. Evol. Microbiol.">
        <title>Amazonocrinis nigriterrae gen. nov., sp. nov., Atlanticothrix silvestris gen. nov., sp. nov. and Dendronalium phyllosphericum gen. nov., sp. nov., nostocacean cyanobacteria from Brazilian environments.</title>
        <authorList>
            <person name="Alvarenga D.O."/>
            <person name="Andreote A.P.D."/>
            <person name="Branco L.H.Z."/>
            <person name="Delbaje E."/>
            <person name="Cruz R.B."/>
            <person name="Varani A.M."/>
            <person name="Fiore M.F."/>
        </authorList>
    </citation>
    <scope>NUCLEOTIDE SEQUENCE [LARGE SCALE GENOMIC DNA]</scope>
    <source>
        <strain evidence="1 2">CENA67</strain>
    </source>
</reference>